<dbReference type="Gene3D" id="2.40.50.180">
    <property type="entry name" value="CheA-289, Domain 4"/>
    <property type="match status" value="1"/>
</dbReference>
<sequence length="230" mass="24911">MNTIPIEVAANLAPIDDCWNRIGASGDQSCARLEQHIHCRNCEVVSNAAQRNLQRPVGSEYRAQWAAILRQPQARRGASDRSVLVFRIGREWLALPTLVVGSVAPTAPGHRLPHRANGCLLGIVNVAGTVIPMMSLGELLGIDEQDGPTALRRHVFARLLVLQWEGQSFALPVADLHGIARYAHAALMAPAATINKGLGRFLTGVLAHADMQVGVLDAQLIGHQLTRMLR</sequence>
<comment type="caution">
    <text evidence="5">The sequence shown here is derived from an EMBL/GenBank/DDBJ whole genome shotgun (WGS) entry which is preliminary data.</text>
</comment>
<dbReference type="RefSeq" id="WP_099914699.1">
    <property type="nucleotide sequence ID" value="NZ_BMHS01000004.1"/>
</dbReference>
<accession>A0A2G8T5B8</accession>
<reference evidence="5 6" key="1">
    <citation type="submission" date="2017-10" db="EMBL/GenBank/DDBJ databases">
        <title>Massilia psychrophilum sp. nov., a novel purple-pigmented bacterium isolated from Tianshan glacier, Xinjiang Municipality, China.</title>
        <authorList>
            <person name="Wang H."/>
        </authorList>
    </citation>
    <scope>NUCLEOTIDE SEQUENCE [LARGE SCALE GENOMIC DNA]</scope>
    <source>
        <strain evidence="5 6">JCM 30813</strain>
    </source>
</reference>
<evidence type="ECO:0000259" key="4">
    <source>
        <dbReference type="PROSITE" id="PS50851"/>
    </source>
</evidence>
<protein>
    <recommendedName>
        <fullName evidence="2">Chemotaxis protein CheW</fullName>
    </recommendedName>
</protein>
<keyword evidence="3" id="KW-0963">Cytoplasm</keyword>
<dbReference type="AlphaFoldDB" id="A0A2G8T5B8"/>
<dbReference type="PANTHER" id="PTHR22617:SF45">
    <property type="entry name" value="CHEMOTAXIS PROTEIN CHEW"/>
    <property type="match status" value="1"/>
</dbReference>
<keyword evidence="6" id="KW-1185">Reference proteome</keyword>
<dbReference type="PANTHER" id="PTHR22617">
    <property type="entry name" value="CHEMOTAXIS SENSOR HISTIDINE KINASE-RELATED"/>
    <property type="match status" value="1"/>
</dbReference>
<name>A0A2G8T5B8_9BURK</name>
<dbReference type="InterPro" id="IPR002545">
    <property type="entry name" value="CheW-lke_dom"/>
</dbReference>
<feature type="domain" description="CheW-like" evidence="4">
    <location>
        <begin position="80"/>
        <end position="227"/>
    </location>
</feature>
<comment type="subcellular location">
    <subcellularLocation>
        <location evidence="1">Cytoplasm</location>
    </subcellularLocation>
</comment>
<evidence type="ECO:0000256" key="3">
    <source>
        <dbReference type="ARBA" id="ARBA00022490"/>
    </source>
</evidence>
<gene>
    <name evidence="5" type="ORF">CR103_03990</name>
</gene>
<dbReference type="OrthoDB" id="21516at2"/>
<dbReference type="GO" id="GO:0005829">
    <property type="term" value="C:cytosol"/>
    <property type="evidence" value="ECO:0007669"/>
    <property type="project" value="TreeGrafter"/>
</dbReference>
<dbReference type="EMBL" id="PDOB01000003">
    <property type="protein sequence ID" value="PIL41255.1"/>
    <property type="molecule type" value="Genomic_DNA"/>
</dbReference>
<evidence type="ECO:0000313" key="5">
    <source>
        <dbReference type="EMBL" id="PIL41255.1"/>
    </source>
</evidence>
<dbReference type="GO" id="GO:0007165">
    <property type="term" value="P:signal transduction"/>
    <property type="evidence" value="ECO:0007669"/>
    <property type="project" value="InterPro"/>
</dbReference>
<dbReference type="Proteomes" id="UP000228593">
    <property type="component" value="Unassembled WGS sequence"/>
</dbReference>
<proteinExistence type="predicted"/>
<dbReference type="PROSITE" id="PS50851">
    <property type="entry name" value="CHEW"/>
    <property type="match status" value="1"/>
</dbReference>
<dbReference type="InterPro" id="IPR036061">
    <property type="entry name" value="CheW-like_dom_sf"/>
</dbReference>
<evidence type="ECO:0000256" key="1">
    <source>
        <dbReference type="ARBA" id="ARBA00004496"/>
    </source>
</evidence>
<dbReference type="Gene3D" id="2.30.30.40">
    <property type="entry name" value="SH3 Domains"/>
    <property type="match status" value="1"/>
</dbReference>
<dbReference type="GO" id="GO:0006935">
    <property type="term" value="P:chemotaxis"/>
    <property type="evidence" value="ECO:0007669"/>
    <property type="project" value="InterPro"/>
</dbReference>
<evidence type="ECO:0000313" key="6">
    <source>
        <dbReference type="Proteomes" id="UP000228593"/>
    </source>
</evidence>
<dbReference type="Pfam" id="PF01584">
    <property type="entry name" value="CheW"/>
    <property type="match status" value="1"/>
</dbReference>
<dbReference type="SMART" id="SM00260">
    <property type="entry name" value="CheW"/>
    <property type="match status" value="1"/>
</dbReference>
<organism evidence="5 6">
    <name type="scientific">Massilia psychrophila</name>
    <dbReference type="NCBI Taxonomy" id="1603353"/>
    <lineage>
        <taxon>Bacteria</taxon>
        <taxon>Pseudomonadati</taxon>
        <taxon>Pseudomonadota</taxon>
        <taxon>Betaproteobacteria</taxon>
        <taxon>Burkholderiales</taxon>
        <taxon>Oxalobacteraceae</taxon>
        <taxon>Telluria group</taxon>
        <taxon>Massilia</taxon>
    </lineage>
</organism>
<dbReference type="InterPro" id="IPR039315">
    <property type="entry name" value="CheW"/>
</dbReference>
<evidence type="ECO:0000256" key="2">
    <source>
        <dbReference type="ARBA" id="ARBA00021483"/>
    </source>
</evidence>
<dbReference type="SUPFAM" id="SSF50341">
    <property type="entry name" value="CheW-like"/>
    <property type="match status" value="1"/>
</dbReference>